<proteinExistence type="predicted"/>
<accession>A0A8H7R5V7</accession>
<evidence type="ECO:0000256" key="1">
    <source>
        <dbReference type="SAM" id="SignalP"/>
    </source>
</evidence>
<organism evidence="2 3">
    <name type="scientific">Mucor saturninus</name>
    <dbReference type="NCBI Taxonomy" id="64648"/>
    <lineage>
        <taxon>Eukaryota</taxon>
        <taxon>Fungi</taxon>
        <taxon>Fungi incertae sedis</taxon>
        <taxon>Mucoromycota</taxon>
        <taxon>Mucoromycotina</taxon>
        <taxon>Mucoromycetes</taxon>
        <taxon>Mucorales</taxon>
        <taxon>Mucorineae</taxon>
        <taxon>Mucoraceae</taxon>
        <taxon>Mucor</taxon>
    </lineage>
</organism>
<reference evidence="2" key="1">
    <citation type="submission" date="2020-12" db="EMBL/GenBank/DDBJ databases">
        <title>Metabolic potential, ecology and presence of endohyphal bacteria is reflected in genomic diversity of Mucoromycotina.</title>
        <authorList>
            <person name="Muszewska A."/>
            <person name="Okrasinska A."/>
            <person name="Steczkiewicz K."/>
            <person name="Drgas O."/>
            <person name="Orlowska M."/>
            <person name="Perlinska-Lenart U."/>
            <person name="Aleksandrzak-Piekarczyk T."/>
            <person name="Szatraj K."/>
            <person name="Zielenkiewicz U."/>
            <person name="Pilsyk S."/>
            <person name="Malc E."/>
            <person name="Mieczkowski P."/>
            <person name="Kruszewska J.S."/>
            <person name="Biernat P."/>
            <person name="Pawlowska J."/>
        </authorList>
    </citation>
    <scope>NUCLEOTIDE SEQUENCE</scope>
    <source>
        <strain evidence="2">WA0000017839</strain>
    </source>
</reference>
<evidence type="ECO:0000313" key="3">
    <source>
        <dbReference type="Proteomes" id="UP000603453"/>
    </source>
</evidence>
<feature type="chain" id="PRO_5034933750" evidence="1">
    <location>
        <begin position="25"/>
        <end position="117"/>
    </location>
</feature>
<dbReference type="EMBL" id="JAEPRD010000039">
    <property type="protein sequence ID" value="KAG2205154.1"/>
    <property type="molecule type" value="Genomic_DNA"/>
</dbReference>
<evidence type="ECO:0000313" key="2">
    <source>
        <dbReference type="EMBL" id="KAG2205154.1"/>
    </source>
</evidence>
<feature type="signal peptide" evidence="1">
    <location>
        <begin position="1"/>
        <end position="24"/>
    </location>
</feature>
<gene>
    <name evidence="2" type="ORF">INT47_002248</name>
</gene>
<sequence length="117" mass="11821">MRFSFFMALMTLVLSFALFGQVEAKSRRLNKRRLSLERRGNAAAGTGPNLASNNIITPTTQANAMLANLSASIAGVNSFSNQATNAIGPGGTVSQASAGLGSTAAVANGVLAPAPPG</sequence>
<keyword evidence="3" id="KW-1185">Reference proteome</keyword>
<keyword evidence="1" id="KW-0732">Signal</keyword>
<protein>
    <submittedName>
        <fullName evidence="2">Uncharacterized protein</fullName>
    </submittedName>
</protein>
<comment type="caution">
    <text evidence="2">The sequence shown here is derived from an EMBL/GenBank/DDBJ whole genome shotgun (WGS) entry which is preliminary data.</text>
</comment>
<name>A0A8H7R5V7_9FUNG</name>
<dbReference type="Proteomes" id="UP000603453">
    <property type="component" value="Unassembled WGS sequence"/>
</dbReference>
<dbReference type="AlphaFoldDB" id="A0A8H7R5V7"/>